<accession>A0AA38CSG5</accession>
<keyword evidence="3" id="KW-1185">Reference proteome</keyword>
<dbReference type="AlphaFoldDB" id="A0AA38CSG5"/>
<evidence type="ECO:0000313" key="2">
    <source>
        <dbReference type="EMBL" id="KAH9302073.1"/>
    </source>
</evidence>
<feature type="compositionally biased region" description="Basic and acidic residues" evidence="1">
    <location>
        <begin position="1"/>
        <end position="10"/>
    </location>
</feature>
<feature type="region of interest" description="Disordered" evidence="1">
    <location>
        <begin position="1"/>
        <end position="91"/>
    </location>
</feature>
<gene>
    <name evidence="2" type="ORF">KI387_013656</name>
</gene>
<feature type="compositionally biased region" description="Basic and acidic residues" evidence="1">
    <location>
        <begin position="39"/>
        <end position="76"/>
    </location>
</feature>
<reference evidence="2 3" key="1">
    <citation type="journal article" date="2021" name="Nat. Plants">
        <title>The Taxus genome provides insights into paclitaxel biosynthesis.</title>
        <authorList>
            <person name="Xiong X."/>
            <person name="Gou J."/>
            <person name="Liao Q."/>
            <person name="Li Y."/>
            <person name="Zhou Q."/>
            <person name="Bi G."/>
            <person name="Li C."/>
            <person name="Du R."/>
            <person name="Wang X."/>
            <person name="Sun T."/>
            <person name="Guo L."/>
            <person name="Liang H."/>
            <person name="Lu P."/>
            <person name="Wu Y."/>
            <person name="Zhang Z."/>
            <person name="Ro D.K."/>
            <person name="Shang Y."/>
            <person name="Huang S."/>
            <person name="Yan J."/>
        </authorList>
    </citation>
    <scope>NUCLEOTIDE SEQUENCE [LARGE SCALE GENOMIC DNA]</scope>
    <source>
        <strain evidence="2">Ta-2019</strain>
    </source>
</reference>
<organism evidence="2 3">
    <name type="scientific">Taxus chinensis</name>
    <name type="common">Chinese yew</name>
    <name type="synonym">Taxus wallichiana var. chinensis</name>
    <dbReference type="NCBI Taxonomy" id="29808"/>
    <lineage>
        <taxon>Eukaryota</taxon>
        <taxon>Viridiplantae</taxon>
        <taxon>Streptophyta</taxon>
        <taxon>Embryophyta</taxon>
        <taxon>Tracheophyta</taxon>
        <taxon>Spermatophyta</taxon>
        <taxon>Pinopsida</taxon>
        <taxon>Pinidae</taxon>
        <taxon>Conifers II</taxon>
        <taxon>Cupressales</taxon>
        <taxon>Taxaceae</taxon>
        <taxon>Taxus</taxon>
    </lineage>
</organism>
<sequence length="91" mass="10167">MNETAKEISKPTETNIEESTGKNQESILESQPTKKKVVKEKSQEDLSTKQPLVEDRDISKNKEPLKVPSLDKEIPKETTNVVATSTENLDA</sequence>
<feature type="non-terminal residue" evidence="2">
    <location>
        <position position="91"/>
    </location>
</feature>
<name>A0AA38CSG5_TAXCH</name>
<dbReference type="EMBL" id="JAHRHJ020000009">
    <property type="protein sequence ID" value="KAH9302073.1"/>
    <property type="molecule type" value="Genomic_DNA"/>
</dbReference>
<evidence type="ECO:0000256" key="1">
    <source>
        <dbReference type="SAM" id="MobiDB-lite"/>
    </source>
</evidence>
<protein>
    <submittedName>
        <fullName evidence="2">Uncharacterized protein</fullName>
    </submittedName>
</protein>
<feature type="compositionally biased region" description="Polar residues" evidence="1">
    <location>
        <begin position="11"/>
        <end position="31"/>
    </location>
</feature>
<proteinExistence type="predicted"/>
<feature type="compositionally biased region" description="Polar residues" evidence="1">
    <location>
        <begin position="77"/>
        <end position="91"/>
    </location>
</feature>
<dbReference type="Proteomes" id="UP000824469">
    <property type="component" value="Unassembled WGS sequence"/>
</dbReference>
<evidence type="ECO:0000313" key="3">
    <source>
        <dbReference type="Proteomes" id="UP000824469"/>
    </source>
</evidence>
<comment type="caution">
    <text evidence="2">The sequence shown here is derived from an EMBL/GenBank/DDBJ whole genome shotgun (WGS) entry which is preliminary data.</text>
</comment>